<dbReference type="Gene3D" id="3.30.2090.10">
    <property type="entry name" value="Multidrug efflux transporter AcrB TolC docking domain, DN and DC subdomains"/>
    <property type="match status" value="2"/>
</dbReference>
<sequence length="1032" mass="111654">MKLTETSLRRPVTVVMCTLALVIFGLLALKAMGVQRIPDVDFPLVTVTTVMKGASATVMDHDVADVIEEKLSSISGIESLASSSYEGRSVTTVQFDLGRDVDAAAADVRDKVNLALSDLPDEAETPVVQKFTIGDDALVTVAVLGPASYREKVQFADKVAKARLQSVSGVGDVGTPGLREREIRLWLDPALLEARSLTVKDVSDAIKNKHVELPAGSVQTDRRKVELRLTGEYGTVEDLASLPVAVRKGSVIRLRDVARVEDGFAERTDGASYNGQGVLFLTVRKQRGANEVAVADGTLKMLEELRREAPKGIELKVLSNQADFVRRSMKGVASNVMQAVALCSLIMLFFLRTLRATFVAVITIPVCLLGSFLFMKGLGLSVNNLTMMGISLAVGMVVDATTVVLENIHRHMEEGMPALRASQVGTDEVAFSVLGGATTTVAVFAPVAFMGGIVGRFFYSFGITVVCTILLSLLLSLSLTPFLCSRILHKDHPGRLARWVEGLLEGLEQAYRVALEKAVAFRWVTLGAAVGLFALGLFFAAHVGTGFFPSDDQGSFNISVELPSGTSLEETERLLVKMDRQVRTDPSVAYTYGEVGSGMGQEVNKGTLTVELVPRRERPGVTEVMARVRRDLSGYRDAKLTYATRGGADLTMTLVGGTPEELVAVSDKVLADLRRDGRLLDLKTDVRLDKPQLQIDLNRGRTDDMNLNIRDLSTEVQAFFGGLKAGVFKDRGFRYDIRLMADRSMRSSPVDVERIAVRNGAGQIVRVPGLVSVREVRAPNVVKRYARQSSLEISANVGPGFSSGEGMVLVEQTLRRHIPKDGDIRIQATGRSKTQREDFGRLITALLVAIALVYLVMAIQFESFLHPFTVMFSLPLLTPGAFGLLFLAGNNLDMMSFMGIILLVGIVVNNGIILVDFINQERARGTNKVAAALAAGPLRLRPILMTAVSTMVGSLPVALKLGEGAEMRQPMAVAVVGGLVTSTLLTLFVVPVVYLVLDDARDRARALLRWLGGLRPGRKFVNTGEPTPTGGK</sequence>
<keyword evidence="3" id="KW-1185">Reference proteome</keyword>
<dbReference type="HOGENOM" id="CLU_002755_1_2_0"/>
<dbReference type="Pfam" id="PF00873">
    <property type="entry name" value="ACR_tran"/>
    <property type="match status" value="1"/>
</dbReference>
<dbReference type="Gene3D" id="3.30.70.1320">
    <property type="entry name" value="Multidrug efflux transporter AcrB pore domain like"/>
    <property type="match status" value="1"/>
</dbReference>
<dbReference type="PANTHER" id="PTHR32063">
    <property type="match status" value="1"/>
</dbReference>
<name>E3D0F0_9BACT</name>
<dbReference type="RefSeq" id="WP_006300123.1">
    <property type="nucleotide sequence ID" value="NZ_CM001022.1"/>
</dbReference>
<dbReference type="SUPFAM" id="SSF82714">
    <property type="entry name" value="Multidrug efflux transporter AcrB TolC docking domain, DN and DC subdomains"/>
    <property type="match status" value="2"/>
</dbReference>
<feature type="transmembrane region" description="Helical" evidence="1">
    <location>
        <begin position="12"/>
        <end position="33"/>
    </location>
</feature>
<dbReference type="InterPro" id="IPR001036">
    <property type="entry name" value="Acrflvin-R"/>
</dbReference>
<dbReference type="Gene3D" id="3.30.70.1430">
    <property type="entry name" value="Multidrug efflux transporter AcrB pore domain"/>
    <property type="match status" value="2"/>
</dbReference>
<dbReference type="SUPFAM" id="SSF82693">
    <property type="entry name" value="Multidrug efflux transporter AcrB pore domain, PN1, PN2, PC1 and PC2 subdomains"/>
    <property type="match status" value="3"/>
</dbReference>
<organism evidence="2 3">
    <name type="scientific">Aminomonas paucivorans DSM 12260</name>
    <dbReference type="NCBI Taxonomy" id="584708"/>
    <lineage>
        <taxon>Bacteria</taxon>
        <taxon>Thermotogati</taxon>
        <taxon>Synergistota</taxon>
        <taxon>Synergistia</taxon>
        <taxon>Synergistales</taxon>
        <taxon>Synergistaceae</taxon>
        <taxon>Aminomonas</taxon>
    </lineage>
</organism>
<feature type="transmembrane region" description="Helical" evidence="1">
    <location>
        <begin position="387"/>
        <end position="408"/>
    </location>
</feature>
<dbReference type="Gene3D" id="1.20.1640.10">
    <property type="entry name" value="Multidrug efflux transporter AcrB transmembrane domain"/>
    <property type="match status" value="2"/>
</dbReference>
<feature type="transmembrane region" description="Helical" evidence="1">
    <location>
        <begin position="839"/>
        <end position="856"/>
    </location>
</feature>
<dbReference type="InterPro" id="IPR027463">
    <property type="entry name" value="AcrB_DN_DC_subdom"/>
</dbReference>
<dbReference type="eggNOG" id="COG0841">
    <property type="taxonomic scope" value="Bacteria"/>
</dbReference>
<feature type="transmembrane region" description="Helical" evidence="1">
    <location>
        <begin position="457"/>
        <end position="480"/>
    </location>
</feature>
<keyword evidence="1" id="KW-0472">Membrane</keyword>
<gene>
    <name evidence="2" type="ORF">Apau_0535</name>
</gene>
<evidence type="ECO:0000313" key="3">
    <source>
        <dbReference type="Proteomes" id="UP000005096"/>
    </source>
</evidence>
<proteinExistence type="predicted"/>
<dbReference type="AlphaFoldDB" id="E3D0F0"/>
<protein>
    <submittedName>
        <fullName evidence="2">Acriflavin resistance protein</fullName>
    </submittedName>
</protein>
<dbReference type="PANTHER" id="PTHR32063:SF0">
    <property type="entry name" value="SWARMING MOTILITY PROTEIN SWRC"/>
    <property type="match status" value="1"/>
</dbReference>
<dbReference type="OrthoDB" id="8270at2"/>
<feature type="transmembrane region" description="Helical" evidence="1">
    <location>
        <begin position="940"/>
        <end position="959"/>
    </location>
</feature>
<dbReference type="GO" id="GO:0005886">
    <property type="term" value="C:plasma membrane"/>
    <property type="evidence" value="ECO:0007669"/>
    <property type="project" value="TreeGrafter"/>
</dbReference>
<dbReference type="SUPFAM" id="SSF82866">
    <property type="entry name" value="Multidrug efflux transporter AcrB transmembrane domain"/>
    <property type="match status" value="2"/>
</dbReference>
<feature type="transmembrane region" description="Helical" evidence="1">
    <location>
        <begin position="894"/>
        <end position="919"/>
    </location>
</feature>
<feature type="transmembrane region" description="Helical" evidence="1">
    <location>
        <begin position="519"/>
        <end position="541"/>
    </location>
</feature>
<feature type="transmembrane region" description="Helical" evidence="1">
    <location>
        <begin position="971"/>
        <end position="997"/>
    </location>
</feature>
<dbReference type="STRING" id="584708.Apau_0535"/>
<feature type="transmembrane region" description="Helical" evidence="1">
    <location>
        <begin position="868"/>
        <end position="888"/>
    </location>
</feature>
<dbReference type="GO" id="GO:0042910">
    <property type="term" value="F:xenobiotic transmembrane transporter activity"/>
    <property type="evidence" value="ECO:0007669"/>
    <property type="project" value="TreeGrafter"/>
</dbReference>
<reference evidence="2 3" key="1">
    <citation type="journal article" date="2010" name="Stand. Genomic Sci.">
        <title>Non-contiguous finished genome sequence of Aminomonas paucivorans type strain (GLU-3).</title>
        <authorList>
            <person name="Pitluck S."/>
            <person name="Yasawong M."/>
            <person name="Held B."/>
            <person name="Lapidus A."/>
            <person name="Nolan M."/>
            <person name="Copeland A."/>
            <person name="Lucas S."/>
            <person name="Del Rio T.G."/>
            <person name="Tice H."/>
            <person name="Cheng J.F."/>
            <person name="Chertkov O."/>
            <person name="Goodwin L."/>
            <person name="Tapia R."/>
            <person name="Han C."/>
            <person name="Liolios K."/>
            <person name="Ivanova N."/>
            <person name="Mavromatis K."/>
            <person name="Ovchinnikova G."/>
            <person name="Pati A."/>
            <person name="Chen A."/>
            <person name="Palaniappan K."/>
            <person name="Land M."/>
            <person name="Hauser L."/>
            <person name="Chang Y.J."/>
            <person name="Jeffries C.D."/>
            <person name="Pukall R."/>
            <person name="Spring S."/>
            <person name="Rohde M."/>
            <person name="Sikorski J."/>
            <person name="Goker M."/>
            <person name="Woyke T."/>
            <person name="Bristow J."/>
            <person name="Eisen J.A."/>
            <person name="Markowitz V."/>
            <person name="Hugenholtz P."/>
            <person name="Kyrpides N.C."/>
            <person name="Klenk H.P."/>
        </authorList>
    </citation>
    <scope>NUCLEOTIDE SEQUENCE [LARGE SCALE GENOMIC DNA]</scope>
    <source>
        <strain evidence="2 3">DSM 12260</strain>
    </source>
</reference>
<feature type="transmembrane region" description="Helical" evidence="1">
    <location>
        <begin position="429"/>
        <end position="451"/>
    </location>
</feature>
<dbReference type="Gene3D" id="3.30.70.1440">
    <property type="entry name" value="Multidrug efflux transporter AcrB pore domain"/>
    <property type="match status" value="1"/>
</dbReference>
<accession>E3D0F0</accession>
<dbReference type="EMBL" id="CM001022">
    <property type="protein sequence ID" value="EFQ22969.1"/>
    <property type="molecule type" value="Genomic_DNA"/>
</dbReference>
<dbReference type="Proteomes" id="UP000005096">
    <property type="component" value="Chromosome"/>
</dbReference>
<dbReference type="PRINTS" id="PR00702">
    <property type="entry name" value="ACRIFLAVINRP"/>
</dbReference>
<keyword evidence="1" id="KW-0812">Transmembrane</keyword>
<evidence type="ECO:0000256" key="1">
    <source>
        <dbReference type="SAM" id="Phobius"/>
    </source>
</evidence>
<feature type="transmembrane region" description="Helical" evidence="1">
    <location>
        <begin position="358"/>
        <end position="375"/>
    </location>
</feature>
<keyword evidence="1" id="KW-1133">Transmembrane helix</keyword>
<feature type="transmembrane region" description="Helical" evidence="1">
    <location>
        <begin position="332"/>
        <end position="351"/>
    </location>
</feature>
<dbReference type="PaxDb" id="584708-Apau_0535"/>
<evidence type="ECO:0000313" key="2">
    <source>
        <dbReference type="EMBL" id="EFQ22969.1"/>
    </source>
</evidence>